<dbReference type="PANTHER" id="PTHR33326">
    <property type="entry name" value="OS05G0543800 PROTEIN"/>
    <property type="match status" value="1"/>
</dbReference>
<reference evidence="2 3" key="1">
    <citation type="journal article" date="2019" name="Sci. Rep.">
        <title>A high-quality genome of Eragrostis curvula grass provides insights into Poaceae evolution and supports new strategies to enhance forage quality.</title>
        <authorList>
            <person name="Carballo J."/>
            <person name="Santos B.A.C.M."/>
            <person name="Zappacosta D."/>
            <person name="Garbus I."/>
            <person name="Selva J.P."/>
            <person name="Gallo C.A."/>
            <person name="Diaz A."/>
            <person name="Albertini E."/>
            <person name="Caccamo M."/>
            <person name="Echenique V."/>
        </authorList>
    </citation>
    <scope>NUCLEOTIDE SEQUENCE [LARGE SCALE GENOMIC DNA]</scope>
    <source>
        <strain evidence="3">cv. Victoria</strain>
        <tissue evidence="2">Leaf</tissue>
    </source>
</reference>
<feature type="non-terminal residue" evidence="2">
    <location>
        <position position="1"/>
    </location>
</feature>
<keyword evidence="3" id="KW-1185">Reference proteome</keyword>
<dbReference type="PANTHER" id="PTHR33326:SF16">
    <property type="match status" value="1"/>
</dbReference>
<dbReference type="Gramene" id="TVU12739">
    <property type="protein sequence ID" value="TVU12739"/>
    <property type="gene ID" value="EJB05_46395"/>
</dbReference>
<sequence length="320" mass="36388">MDTLLAGAAESSSAPALQYMDVSSSDDDATPSEGAMSAIRRAPPSESSLMPKILERSPKNWHQVYFIRMDRSGCFRMYPDLGGPFQSVDEADGAISRHLDELRGRAMLKDQDKLSQLDNVERMMHEHYYFYPDGTPKRGPEAQKRENTDFRQEYYLVQALVDQYNEDHHQLQDLAHELERIVHSVWIFENETWFYHFNFTTKTKAGSGTVFFAEVSCMQGEDAWEVKCCCMIGSTDKGHCYGCTNYGCPGLQHPSDTSAYIGGHLDEYMPYGDDELSGSDEDVEAEEGRIRAIYKDLQDPDFLNKVYRLINEPMEGVESA</sequence>
<dbReference type="EMBL" id="RWGY01000039">
    <property type="protein sequence ID" value="TVU12739.1"/>
    <property type="molecule type" value="Genomic_DNA"/>
</dbReference>
<evidence type="ECO:0000259" key="1">
    <source>
        <dbReference type="Pfam" id="PF12274"/>
    </source>
</evidence>
<evidence type="ECO:0000313" key="3">
    <source>
        <dbReference type="Proteomes" id="UP000324897"/>
    </source>
</evidence>
<gene>
    <name evidence="2" type="ORF">EJB05_46395</name>
</gene>
<dbReference type="AlphaFoldDB" id="A0A5J9TMW9"/>
<feature type="domain" description="DUF3615" evidence="1">
    <location>
        <begin position="157"/>
        <end position="254"/>
    </location>
</feature>
<protein>
    <recommendedName>
        <fullName evidence="1">DUF3615 domain-containing protein</fullName>
    </recommendedName>
</protein>
<proteinExistence type="predicted"/>
<organism evidence="2 3">
    <name type="scientific">Eragrostis curvula</name>
    <name type="common">weeping love grass</name>
    <dbReference type="NCBI Taxonomy" id="38414"/>
    <lineage>
        <taxon>Eukaryota</taxon>
        <taxon>Viridiplantae</taxon>
        <taxon>Streptophyta</taxon>
        <taxon>Embryophyta</taxon>
        <taxon>Tracheophyta</taxon>
        <taxon>Spermatophyta</taxon>
        <taxon>Magnoliopsida</taxon>
        <taxon>Liliopsida</taxon>
        <taxon>Poales</taxon>
        <taxon>Poaceae</taxon>
        <taxon>PACMAD clade</taxon>
        <taxon>Chloridoideae</taxon>
        <taxon>Eragrostideae</taxon>
        <taxon>Eragrostidinae</taxon>
        <taxon>Eragrostis</taxon>
    </lineage>
</organism>
<name>A0A5J9TMW9_9POAL</name>
<dbReference type="Pfam" id="PF12274">
    <property type="entry name" value="DUF3615"/>
    <property type="match status" value="1"/>
</dbReference>
<dbReference type="Proteomes" id="UP000324897">
    <property type="component" value="Chromosome 3"/>
</dbReference>
<evidence type="ECO:0000313" key="2">
    <source>
        <dbReference type="EMBL" id="TVU12739.1"/>
    </source>
</evidence>
<accession>A0A5J9TMW9</accession>
<comment type="caution">
    <text evidence="2">The sequence shown here is derived from an EMBL/GenBank/DDBJ whole genome shotgun (WGS) entry which is preliminary data.</text>
</comment>
<dbReference type="OrthoDB" id="691443at2759"/>
<dbReference type="InterPro" id="IPR022059">
    <property type="entry name" value="DUF3615"/>
</dbReference>